<feature type="non-terminal residue" evidence="1">
    <location>
        <position position="1"/>
    </location>
</feature>
<dbReference type="EMBL" id="UINC01119231">
    <property type="protein sequence ID" value="SVC92906.1"/>
    <property type="molecule type" value="Genomic_DNA"/>
</dbReference>
<organism evidence="1">
    <name type="scientific">marine metagenome</name>
    <dbReference type="NCBI Taxonomy" id="408172"/>
    <lineage>
        <taxon>unclassified sequences</taxon>
        <taxon>metagenomes</taxon>
        <taxon>ecological metagenomes</taxon>
    </lineage>
</organism>
<sequence>LLILIRSLLVFFFSFVAVSSIQAQDLDCVCKEIKRNGEEIILGCVCKPKDNPNPRDQADPNPRDQADSNINKGVVAAWTFDDGRVSDAIGRNHGKLFAGAVVKNGGRFGKALDVNGNKECRADIKVSKDIEKVLEKAFTVSYWLYVRQAGNHSGVWKGEKVGWGPNFTFRMVPTTNTDFTWGVTTEGSEDWFETDGVIAPSKWIRVCQTVDGKQATAYVTHEGEKTTIPPS</sequence>
<dbReference type="AlphaFoldDB" id="A0A382R5D3"/>
<proteinExistence type="predicted"/>
<protein>
    <submittedName>
        <fullName evidence="1">Uncharacterized protein</fullName>
    </submittedName>
</protein>
<feature type="non-terminal residue" evidence="1">
    <location>
        <position position="231"/>
    </location>
</feature>
<dbReference type="Pfam" id="PF13385">
    <property type="entry name" value="Laminin_G_3"/>
    <property type="match status" value="1"/>
</dbReference>
<gene>
    <name evidence="1" type="ORF">METZ01_LOCUS345760</name>
</gene>
<dbReference type="Gene3D" id="2.60.120.200">
    <property type="match status" value="1"/>
</dbReference>
<evidence type="ECO:0000313" key="1">
    <source>
        <dbReference type="EMBL" id="SVC92906.1"/>
    </source>
</evidence>
<dbReference type="SUPFAM" id="SSF49899">
    <property type="entry name" value="Concanavalin A-like lectins/glucanases"/>
    <property type="match status" value="1"/>
</dbReference>
<name>A0A382R5D3_9ZZZZ</name>
<reference evidence="1" key="1">
    <citation type="submission" date="2018-05" db="EMBL/GenBank/DDBJ databases">
        <authorList>
            <person name="Lanie J.A."/>
            <person name="Ng W.-L."/>
            <person name="Kazmierczak K.M."/>
            <person name="Andrzejewski T.M."/>
            <person name="Davidsen T.M."/>
            <person name="Wayne K.J."/>
            <person name="Tettelin H."/>
            <person name="Glass J.I."/>
            <person name="Rusch D."/>
            <person name="Podicherti R."/>
            <person name="Tsui H.-C.T."/>
            <person name="Winkler M.E."/>
        </authorList>
    </citation>
    <scope>NUCLEOTIDE SEQUENCE</scope>
</reference>
<dbReference type="InterPro" id="IPR013320">
    <property type="entry name" value="ConA-like_dom_sf"/>
</dbReference>
<accession>A0A382R5D3</accession>